<keyword evidence="3" id="KW-1185">Reference proteome</keyword>
<feature type="binding site" evidence="1">
    <location>
        <position position="179"/>
    </location>
    <ligand>
        <name>Zn(2+)</name>
        <dbReference type="ChEBI" id="CHEBI:29105"/>
    </ligand>
</feature>
<evidence type="ECO:0000256" key="1">
    <source>
        <dbReference type="PIRSR" id="PIRSR605019-1"/>
    </source>
</evidence>
<dbReference type="InterPro" id="IPR052891">
    <property type="entry name" value="DNA-3mA_glycosylase"/>
</dbReference>
<dbReference type="GO" id="GO:0008725">
    <property type="term" value="F:DNA-3-methyladenine glycosylase activity"/>
    <property type="evidence" value="ECO:0007669"/>
    <property type="project" value="InterPro"/>
</dbReference>
<organism evidence="2 3">
    <name type="scientific">Gordonia aichiensis NBRC 108223</name>
    <dbReference type="NCBI Taxonomy" id="1220583"/>
    <lineage>
        <taxon>Bacteria</taxon>
        <taxon>Bacillati</taxon>
        <taxon>Actinomycetota</taxon>
        <taxon>Actinomycetes</taxon>
        <taxon>Mycobacteriales</taxon>
        <taxon>Gordoniaceae</taxon>
        <taxon>Gordonia</taxon>
    </lineage>
</organism>
<dbReference type="GO" id="GO:0046872">
    <property type="term" value="F:metal ion binding"/>
    <property type="evidence" value="ECO:0007669"/>
    <property type="project" value="UniProtKB-KW"/>
</dbReference>
<dbReference type="OrthoDB" id="9807664at2"/>
<gene>
    <name evidence="2" type="primary">tag</name>
    <name evidence="2" type="ORF">GOACH_01_00960</name>
</gene>
<dbReference type="PANTHER" id="PTHR30037">
    <property type="entry name" value="DNA-3-METHYLADENINE GLYCOSYLASE 1"/>
    <property type="match status" value="1"/>
</dbReference>
<feature type="binding site" evidence="1">
    <location>
        <position position="183"/>
    </location>
    <ligand>
        <name>Zn(2+)</name>
        <dbReference type="ChEBI" id="CHEBI:29105"/>
    </ligand>
</feature>
<dbReference type="InterPro" id="IPR011257">
    <property type="entry name" value="DNA_glycosylase"/>
</dbReference>
<dbReference type="GO" id="GO:0006284">
    <property type="term" value="P:base-excision repair"/>
    <property type="evidence" value="ECO:0007669"/>
    <property type="project" value="InterPro"/>
</dbReference>
<dbReference type="RefSeq" id="WP_005169017.1">
    <property type="nucleotide sequence ID" value="NZ_BANR01000001.1"/>
</dbReference>
<proteinExistence type="predicted"/>
<keyword evidence="1" id="KW-0479">Metal-binding</keyword>
<reference evidence="2 3" key="1">
    <citation type="submission" date="2012-12" db="EMBL/GenBank/DDBJ databases">
        <title>Whole genome shotgun sequence of Gordonia aichiensis NBRC 108223.</title>
        <authorList>
            <person name="Isaki-Nakamura S."/>
            <person name="Hosoyama A."/>
            <person name="Tsuchikane K."/>
            <person name="Ando Y."/>
            <person name="Baba S."/>
            <person name="Ohji S."/>
            <person name="Hamada M."/>
            <person name="Tamura T."/>
            <person name="Yamazoe A."/>
            <person name="Yamazaki S."/>
            <person name="Fujita N."/>
        </authorList>
    </citation>
    <scope>NUCLEOTIDE SEQUENCE [LARGE SCALE GENOMIC DNA]</scope>
    <source>
        <strain evidence="2 3">NBRC 108223</strain>
    </source>
</reference>
<dbReference type="PANTHER" id="PTHR30037:SF4">
    <property type="entry name" value="DNA-3-METHYLADENINE GLYCOSYLASE I"/>
    <property type="match status" value="1"/>
</dbReference>
<dbReference type="InterPro" id="IPR005019">
    <property type="entry name" value="Adenine_glyco"/>
</dbReference>
<keyword evidence="1" id="KW-0862">Zinc</keyword>
<dbReference type="Pfam" id="PF03352">
    <property type="entry name" value="Adenine_glyco"/>
    <property type="match status" value="1"/>
</dbReference>
<dbReference type="eggNOG" id="COG2818">
    <property type="taxonomic scope" value="Bacteria"/>
</dbReference>
<name>L7KFQ4_9ACTN</name>
<dbReference type="SUPFAM" id="SSF48150">
    <property type="entry name" value="DNA-glycosylase"/>
    <property type="match status" value="1"/>
</dbReference>
<dbReference type="EMBL" id="BANR01000001">
    <property type="protein sequence ID" value="GAC46777.1"/>
    <property type="molecule type" value="Genomic_DNA"/>
</dbReference>
<accession>L7KFQ4</accession>
<dbReference type="Proteomes" id="UP000010988">
    <property type="component" value="Unassembled WGS sequence"/>
</dbReference>
<evidence type="ECO:0000313" key="3">
    <source>
        <dbReference type="Proteomes" id="UP000010988"/>
    </source>
</evidence>
<feature type="binding site" evidence="1">
    <location>
        <position position="15"/>
    </location>
    <ligand>
        <name>Zn(2+)</name>
        <dbReference type="ChEBI" id="CHEBI:29105"/>
    </ligand>
</feature>
<comment type="caution">
    <text evidence="2">The sequence shown here is derived from an EMBL/GenBank/DDBJ whole genome shotgun (WGS) entry which is preliminary data.</text>
</comment>
<protein>
    <submittedName>
        <fullName evidence="2">3-methyladenine DNA glycosylase I</fullName>
    </submittedName>
</protein>
<dbReference type="AlphaFoldDB" id="L7KFQ4"/>
<dbReference type="STRING" id="1220583.GOACH_01_00960"/>
<dbReference type="Gene3D" id="1.10.340.30">
    <property type="entry name" value="Hypothetical protein, domain 2"/>
    <property type="match status" value="1"/>
</dbReference>
<feature type="binding site" evidence="1">
    <location>
        <position position="27"/>
    </location>
    <ligand>
        <name>Zn(2+)</name>
        <dbReference type="ChEBI" id="CHEBI:29105"/>
    </ligand>
</feature>
<evidence type="ECO:0000313" key="2">
    <source>
        <dbReference type="EMBL" id="GAC46777.1"/>
    </source>
</evidence>
<sequence>MNTDVIVGDDGLARCTWAAVEPETSYHDSEWGFPLTGDNALFERVCLEGFQSGLSWRTILTKRENFRAAFAGFDIEKVARFTERDVERLLGDAGIIRHRGKIEAAINNARRAAELIDDEGSLESFFWRYAPAAEHVPGSMTLSDESTKLSKDLKKRGWRFVGPTTMFALMQASGMVNDHANDCVIRPRVAAAIEEYRGIEK</sequence>